<keyword evidence="2" id="KW-1185">Reference proteome</keyword>
<reference evidence="1 2" key="1">
    <citation type="submission" date="2020-02" db="EMBL/GenBank/DDBJ databases">
        <authorList>
            <person name="Zheng R.K."/>
            <person name="Sun C.M."/>
        </authorList>
    </citation>
    <scope>NUCLEOTIDE SEQUENCE [LARGE SCALE GENOMIC DNA]</scope>
    <source>
        <strain evidence="2">rifampicinis</strain>
    </source>
</reference>
<organism evidence="1 2">
    <name type="scientific">Phototrophicus methaneseepsis</name>
    <dbReference type="NCBI Taxonomy" id="2710758"/>
    <lineage>
        <taxon>Bacteria</taxon>
        <taxon>Bacillati</taxon>
        <taxon>Chloroflexota</taxon>
        <taxon>Candidatus Thermofontia</taxon>
        <taxon>Phototrophicales</taxon>
        <taxon>Phototrophicaceae</taxon>
        <taxon>Phototrophicus</taxon>
    </lineage>
</organism>
<evidence type="ECO:0000313" key="2">
    <source>
        <dbReference type="Proteomes" id="UP000594468"/>
    </source>
</evidence>
<name>A0A7S8E8L4_9CHLR</name>
<protein>
    <submittedName>
        <fullName evidence="1">Uncharacterized protein</fullName>
    </submittedName>
</protein>
<dbReference type="RefSeq" id="WP_195170441.1">
    <property type="nucleotide sequence ID" value="NZ_CP062983.1"/>
</dbReference>
<dbReference type="KEGG" id="pmet:G4Y79_22245"/>
<dbReference type="EMBL" id="CP062983">
    <property type="protein sequence ID" value="QPC82372.1"/>
    <property type="molecule type" value="Genomic_DNA"/>
</dbReference>
<sequence length="269" mass="29850">MMTAIETLTEAGHHVIAGRPASKRLSAFVRFAGDTKSYQDPLIVRLLSNAQLRKGATQTAEQIIKAVKPGKAHERFMQQATQLVQKGLQRGYTLTCPTCALTDWYPLQPPLAGDVAQIGPLRCSGCHNPITLPFNAQFAYKLNPLVREALKEGGLTILNPWVYLLEWGAVEEHIALEVKNRHMHTDIDMLLRSPQGGILVECKDNFKKTDAALPQLQRTIDQGLMLAETLGYRYIFATLQETVPATLEAQIAQGNGQLLTGRDLLKPWE</sequence>
<accession>A0A7S8E8L4</accession>
<proteinExistence type="predicted"/>
<evidence type="ECO:0000313" key="1">
    <source>
        <dbReference type="EMBL" id="QPC82372.1"/>
    </source>
</evidence>
<gene>
    <name evidence="1" type="ORF">G4Y79_22245</name>
</gene>
<dbReference type="AlphaFoldDB" id="A0A7S8E8L4"/>
<dbReference type="Proteomes" id="UP000594468">
    <property type="component" value="Chromosome"/>
</dbReference>